<accession>A0A8C2BI65</accession>
<dbReference type="InterPro" id="IPR001876">
    <property type="entry name" value="Znf_RanBP2"/>
</dbReference>
<dbReference type="AlphaFoldDB" id="A0A8C2BI65"/>
<dbReference type="Proteomes" id="UP000694700">
    <property type="component" value="Unplaced"/>
</dbReference>
<dbReference type="GO" id="GO:0008270">
    <property type="term" value="F:zinc ion binding"/>
    <property type="evidence" value="ECO:0007669"/>
    <property type="project" value="UniProtKB-KW"/>
</dbReference>
<evidence type="ECO:0000313" key="6">
    <source>
        <dbReference type="Ensembl" id="ENSCCRP00015119998.1"/>
    </source>
</evidence>
<dbReference type="FunFam" id="4.10.1060.10:FF:000003">
    <property type="entry name" value="E3 SUMO-protein ligase RanBP2"/>
    <property type="match status" value="1"/>
</dbReference>
<evidence type="ECO:0000256" key="4">
    <source>
        <dbReference type="PROSITE-ProRule" id="PRU00322"/>
    </source>
</evidence>
<evidence type="ECO:0000313" key="7">
    <source>
        <dbReference type="Proteomes" id="UP000694700"/>
    </source>
</evidence>
<keyword evidence="3" id="KW-0862">Zinc</keyword>
<dbReference type="SUPFAM" id="SSF90209">
    <property type="entry name" value="Ran binding protein zinc finger-like"/>
    <property type="match status" value="1"/>
</dbReference>
<feature type="domain" description="RanBP2-type" evidence="5">
    <location>
        <begin position="8"/>
        <end position="37"/>
    </location>
</feature>
<dbReference type="PROSITE" id="PS01358">
    <property type="entry name" value="ZF_RANBP2_1"/>
    <property type="match status" value="1"/>
</dbReference>
<evidence type="ECO:0000256" key="3">
    <source>
        <dbReference type="ARBA" id="ARBA00022833"/>
    </source>
</evidence>
<keyword evidence="1" id="KW-0479">Metal-binding</keyword>
<evidence type="ECO:0000256" key="2">
    <source>
        <dbReference type="ARBA" id="ARBA00022771"/>
    </source>
</evidence>
<dbReference type="Ensembl" id="ENSCCRT00015123808.1">
    <property type="protein sequence ID" value="ENSCCRP00015119998.1"/>
    <property type="gene ID" value="ENSCCRG00015047247.1"/>
</dbReference>
<organism evidence="6 7">
    <name type="scientific">Cyprinus carpio</name>
    <name type="common">Common carp</name>
    <dbReference type="NCBI Taxonomy" id="7962"/>
    <lineage>
        <taxon>Eukaryota</taxon>
        <taxon>Metazoa</taxon>
        <taxon>Chordata</taxon>
        <taxon>Craniata</taxon>
        <taxon>Vertebrata</taxon>
        <taxon>Euteleostomi</taxon>
        <taxon>Actinopterygii</taxon>
        <taxon>Neopterygii</taxon>
        <taxon>Teleostei</taxon>
        <taxon>Ostariophysi</taxon>
        <taxon>Cypriniformes</taxon>
        <taxon>Cyprinidae</taxon>
        <taxon>Cyprininae</taxon>
        <taxon>Cyprinus</taxon>
    </lineage>
</organism>
<dbReference type="SMART" id="SM00547">
    <property type="entry name" value="ZnF_RBZ"/>
    <property type="match status" value="1"/>
</dbReference>
<name>A0A8C2BI65_CYPCA</name>
<protein>
    <recommendedName>
        <fullName evidence="5">RanBP2-type domain-containing protein</fullName>
    </recommendedName>
</protein>
<dbReference type="InterPro" id="IPR036443">
    <property type="entry name" value="Znf_RanBP2_sf"/>
</dbReference>
<proteinExistence type="predicted"/>
<keyword evidence="2 4" id="KW-0863">Zinc-finger</keyword>
<evidence type="ECO:0000256" key="1">
    <source>
        <dbReference type="ARBA" id="ARBA00022723"/>
    </source>
</evidence>
<dbReference type="PROSITE" id="PS50199">
    <property type="entry name" value="ZF_RANBP2_2"/>
    <property type="match status" value="1"/>
</dbReference>
<reference evidence="6" key="1">
    <citation type="submission" date="2025-08" db="UniProtKB">
        <authorList>
            <consortium name="Ensembl"/>
        </authorList>
    </citation>
    <scope>IDENTIFICATION</scope>
</reference>
<sequence length="113" mass="11910">MNGTFSKKEGQWDCNSCLLRNDASATECFCCKTAFSTEYSNAASQSCGIVKLIFGSPSPSKEKSPVMIPSSIDEETGASKLKTSGPAVTSQSFSIPTFGVCCLLNGSFTVDVI</sequence>
<dbReference type="Pfam" id="PF00641">
    <property type="entry name" value="Zn_ribbon_RanBP"/>
    <property type="match status" value="1"/>
</dbReference>
<dbReference type="Gene3D" id="4.10.1060.10">
    <property type="entry name" value="Zinc finger, RanBP2-type"/>
    <property type="match status" value="1"/>
</dbReference>
<evidence type="ECO:0000259" key="5">
    <source>
        <dbReference type="PROSITE" id="PS50199"/>
    </source>
</evidence>